<dbReference type="PANTHER" id="PTHR19836">
    <property type="entry name" value="30S RIBOSOMAL PROTEIN S14"/>
    <property type="match status" value="1"/>
</dbReference>
<evidence type="ECO:0000256" key="3">
    <source>
        <dbReference type="ARBA" id="ARBA00023274"/>
    </source>
</evidence>
<keyword evidence="3" id="KW-0687">Ribonucleoprotein</keyword>
<gene>
    <name evidence="4" type="primary">rps14</name>
</gene>
<organism evidence="4">
    <name type="scientific">Chattonella marina</name>
    <dbReference type="NCBI Taxonomy" id="90936"/>
    <lineage>
        <taxon>Eukaryota</taxon>
        <taxon>Sar</taxon>
        <taxon>Stramenopiles</taxon>
        <taxon>Ochrophyta</taxon>
        <taxon>Raphidophyceae</taxon>
        <taxon>Chattonellales</taxon>
        <taxon>Chattonellaceae</taxon>
        <taxon>Chattonella</taxon>
    </lineage>
</organism>
<dbReference type="GeneID" id="8774829"/>
<dbReference type="PANTHER" id="PTHR19836:SF19">
    <property type="entry name" value="SMALL RIBOSOMAL SUBUNIT PROTEIN US14M"/>
    <property type="match status" value="1"/>
</dbReference>
<evidence type="ECO:0000313" key="4">
    <source>
        <dbReference type="EMBL" id="BAI70588.1"/>
    </source>
</evidence>
<keyword evidence="4" id="KW-0496">Mitochondrion</keyword>
<dbReference type="InterPro" id="IPR001209">
    <property type="entry name" value="Ribosomal_uS14"/>
</dbReference>
<dbReference type="EMBL" id="AB546636">
    <property type="protein sequence ID" value="BAI70588.1"/>
    <property type="molecule type" value="Genomic_DNA"/>
</dbReference>
<dbReference type="GO" id="GO:0015935">
    <property type="term" value="C:small ribosomal subunit"/>
    <property type="evidence" value="ECO:0007669"/>
    <property type="project" value="TreeGrafter"/>
</dbReference>
<sequence length="98" mass="11830">MKSLVFKNIKHRSNFEKSELDQKIFKTLSKTRSVLPFQQWWIKIYRNKFQKLSKTRANNQCLLTGRNRSVSRHYQLSRIKFRELGRNGEIIGLQKSSW</sequence>
<dbReference type="Pfam" id="PF00253">
    <property type="entry name" value="Ribosomal_S14"/>
    <property type="match status" value="1"/>
</dbReference>
<keyword evidence="2 4" id="KW-0689">Ribosomal protein</keyword>
<protein>
    <submittedName>
        <fullName evidence="4">Ribosomal protein S14</fullName>
    </submittedName>
</protein>
<reference evidence="4" key="1">
    <citation type="journal article" date="2010" name="Harmful Algae">
        <title>Mitochondrial genomes from two red tide forming raphidophycean algae Heterosigma akashiwo and Chattonella marina var. marina.</title>
        <authorList>
            <person name="Masuda I."/>
            <person name="Kamikawa R."/>
            <person name="Ueda M."/>
            <person name="Oyama K."/>
            <person name="Yoshimatsu S."/>
            <person name="Inagaki Y."/>
            <person name="Sako Y."/>
        </authorList>
    </citation>
    <scope>NUCLEOTIDE SEQUENCE</scope>
    <source>
        <strain evidence="4">KA11-m-1</strain>
    </source>
</reference>
<evidence type="ECO:0000256" key="1">
    <source>
        <dbReference type="ARBA" id="ARBA00009083"/>
    </source>
</evidence>
<dbReference type="RefSeq" id="YP_003434241.1">
    <property type="nucleotide sequence ID" value="NC_013837.1"/>
</dbReference>
<geneLocation type="mitochondrion" evidence="4"/>
<proteinExistence type="inferred from homology"/>
<evidence type="ECO:0000256" key="2">
    <source>
        <dbReference type="ARBA" id="ARBA00022980"/>
    </source>
</evidence>
<dbReference type="GO" id="GO:0005737">
    <property type="term" value="C:cytoplasm"/>
    <property type="evidence" value="ECO:0007669"/>
    <property type="project" value="UniProtKB-ARBA"/>
</dbReference>
<dbReference type="Gene3D" id="4.10.830.10">
    <property type="entry name" value="30s Ribosomal Protein S14, Chain N"/>
    <property type="match status" value="1"/>
</dbReference>
<dbReference type="AlphaFoldDB" id="D2Z224"/>
<dbReference type="InterPro" id="IPR043140">
    <property type="entry name" value="Ribosomal_uS14_sf"/>
</dbReference>
<name>D2Z224_9STRA</name>
<accession>D2Z224</accession>
<dbReference type="GO" id="GO:0006412">
    <property type="term" value="P:translation"/>
    <property type="evidence" value="ECO:0007669"/>
    <property type="project" value="InterPro"/>
</dbReference>
<dbReference type="SUPFAM" id="SSF57716">
    <property type="entry name" value="Glucocorticoid receptor-like (DNA-binding domain)"/>
    <property type="match status" value="1"/>
</dbReference>
<comment type="similarity">
    <text evidence="1">Belongs to the universal ribosomal protein uS14 family.</text>
</comment>
<dbReference type="GO" id="GO:0003735">
    <property type="term" value="F:structural constituent of ribosome"/>
    <property type="evidence" value="ECO:0007669"/>
    <property type="project" value="InterPro"/>
</dbReference>